<accession>H2ZE30</accession>
<sequence length="333" mass="38557">MSSSNKVIVLFGICFTVLTFGIMLNYMGKMDSQMASFKRAVTIELNNYKVYFEVEKKRKLAELPHVDIPLPKEVVGPEEELERMWNYVYTMQYKCTTSKYLGGRPKEFMDGAYDLCVEPQFWERAQNPGYTCLMYSFGVGYDFSFDDEMARLGCEVHSFDPSMHYEDGMVRKSGVIFHKIGISTVDIEKDSNGWKMRTLKTLLKELGHSGKYLDYLKVDTDAPEGGFEDAIMQELLDTGLHQCVRQYAMEIHIAGPLNMPKKLERMRKIHKQMTDLNSHGWRLYNTTDNVRSMLKHNPNANQLMNKKTIVKDQRMIFWETAFVNLEVKGPCSV</sequence>
<dbReference type="InterPro" id="IPR025714">
    <property type="entry name" value="Methyltranfer_dom"/>
</dbReference>
<dbReference type="PANTHER" id="PTHR32026:SF10">
    <property type="entry name" value="METHYLTRANSFERASE-LIKE PROTEIN 24-RELATED"/>
    <property type="match status" value="1"/>
</dbReference>
<dbReference type="InParanoid" id="H2ZE30"/>
<evidence type="ECO:0000256" key="1">
    <source>
        <dbReference type="SAM" id="Phobius"/>
    </source>
</evidence>
<dbReference type="Proteomes" id="UP000007875">
    <property type="component" value="Unassembled WGS sequence"/>
</dbReference>
<reference evidence="3" key="3">
    <citation type="submission" date="2025-09" db="UniProtKB">
        <authorList>
            <consortium name="Ensembl"/>
        </authorList>
    </citation>
    <scope>IDENTIFICATION</scope>
</reference>
<dbReference type="GeneTree" id="ENSGT00940000165123"/>
<name>H2ZE30_CIOSA</name>
<keyword evidence="1" id="KW-0812">Transmembrane</keyword>
<reference evidence="3" key="2">
    <citation type="submission" date="2025-08" db="UniProtKB">
        <authorList>
            <consortium name="Ensembl"/>
        </authorList>
    </citation>
    <scope>IDENTIFICATION</scope>
</reference>
<keyword evidence="4" id="KW-1185">Reference proteome</keyword>
<reference evidence="4" key="1">
    <citation type="submission" date="2003-08" db="EMBL/GenBank/DDBJ databases">
        <authorList>
            <person name="Birren B."/>
            <person name="Nusbaum C."/>
            <person name="Abebe A."/>
            <person name="Abouelleil A."/>
            <person name="Adekoya E."/>
            <person name="Ait-zahra M."/>
            <person name="Allen N."/>
            <person name="Allen T."/>
            <person name="An P."/>
            <person name="Anderson M."/>
            <person name="Anderson S."/>
            <person name="Arachchi H."/>
            <person name="Armbruster J."/>
            <person name="Bachantsang P."/>
            <person name="Baldwin J."/>
            <person name="Barry A."/>
            <person name="Bayul T."/>
            <person name="Blitshsteyn B."/>
            <person name="Bloom T."/>
            <person name="Blye J."/>
            <person name="Boguslavskiy L."/>
            <person name="Borowsky M."/>
            <person name="Boukhgalter B."/>
            <person name="Brunache A."/>
            <person name="Butler J."/>
            <person name="Calixte N."/>
            <person name="Calvo S."/>
            <person name="Camarata J."/>
            <person name="Campo K."/>
            <person name="Chang J."/>
            <person name="Cheshatsang Y."/>
            <person name="Citroen M."/>
            <person name="Collymore A."/>
            <person name="Considine T."/>
            <person name="Cook A."/>
            <person name="Cooke P."/>
            <person name="Corum B."/>
            <person name="Cuomo C."/>
            <person name="David R."/>
            <person name="Dawoe T."/>
            <person name="Degray S."/>
            <person name="Dodge S."/>
            <person name="Dooley K."/>
            <person name="Dorje P."/>
            <person name="Dorjee K."/>
            <person name="Dorris L."/>
            <person name="Duffey N."/>
            <person name="Dupes A."/>
            <person name="Elkins T."/>
            <person name="Engels R."/>
            <person name="Erickson J."/>
            <person name="Farina A."/>
            <person name="Faro S."/>
            <person name="Ferreira P."/>
            <person name="Fischer H."/>
            <person name="Fitzgerald M."/>
            <person name="Foley K."/>
            <person name="Gage D."/>
            <person name="Galagan J."/>
            <person name="Gearin G."/>
            <person name="Gnerre S."/>
            <person name="Gnirke A."/>
            <person name="Goyette A."/>
            <person name="Graham J."/>
            <person name="Grandbois E."/>
            <person name="Gyaltsen K."/>
            <person name="Hafez N."/>
            <person name="Hagopian D."/>
            <person name="Hagos B."/>
            <person name="Hall J."/>
            <person name="Hatcher B."/>
            <person name="Heller A."/>
            <person name="Higgins H."/>
            <person name="Honan T."/>
            <person name="Horn A."/>
            <person name="Houde N."/>
            <person name="Hughes L."/>
            <person name="Hulme W."/>
            <person name="Husby E."/>
            <person name="Iliev I."/>
            <person name="Jaffe D."/>
            <person name="Jones C."/>
            <person name="Kamal M."/>
            <person name="Kamat A."/>
            <person name="Kamvysselis M."/>
            <person name="Karlsson E."/>
            <person name="Kells C."/>
            <person name="Kieu A."/>
            <person name="Kisner P."/>
            <person name="Kodira C."/>
            <person name="Kulbokas E."/>
            <person name="Labutti K."/>
            <person name="Lama D."/>
            <person name="Landers T."/>
            <person name="Leger J."/>
            <person name="Levine S."/>
            <person name="Lewis D."/>
            <person name="Lewis T."/>
            <person name="Lindblad-toh K."/>
            <person name="Liu X."/>
            <person name="Lokyitsang T."/>
            <person name="Lokyitsang Y."/>
            <person name="Lucien O."/>
            <person name="Lui A."/>
            <person name="Ma L.J."/>
            <person name="Mabbitt R."/>
            <person name="Macdonald J."/>
            <person name="Maclean C."/>
            <person name="Major J."/>
            <person name="Manning J."/>
            <person name="Marabella R."/>
            <person name="Maru K."/>
            <person name="Matthews C."/>
            <person name="Mauceli E."/>
            <person name="Mccarthy M."/>
            <person name="Mcdonough S."/>
            <person name="Mcghee T."/>
            <person name="Meldrim J."/>
            <person name="Meneus L."/>
            <person name="Mesirov J."/>
            <person name="Mihalev A."/>
            <person name="Mihova T."/>
            <person name="Mikkelsen T."/>
            <person name="Mlenga V."/>
            <person name="Moru K."/>
            <person name="Mozes J."/>
            <person name="Mulrain L."/>
            <person name="Munson G."/>
            <person name="Naylor J."/>
            <person name="Newes C."/>
            <person name="Nguyen C."/>
            <person name="Nguyen N."/>
            <person name="Nguyen T."/>
            <person name="Nicol R."/>
            <person name="Nielsen C."/>
            <person name="Nizzari M."/>
            <person name="Norbu C."/>
            <person name="Norbu N."/>
            <person name="O'donnell P."/>
            <person name="Okoawo O."/>
            <person name="O'leary S."/>
            <person name="Omotosho B."/>
            <person name="O'neill K."/>
            <person name="Osman S."/>
            <person name="Parker S."/>
            <person name="Perrin D."/>
            <person name="Phunkhang P."/>
            <person name="Piqani B."/>
            <person name="Purcell S."/>
            <person name="Rachupka T."/>
            <person name="Ramasamy U."/>
            <person name="Rameau R."/>
            <person name="Ray V."/>
            <person name="Raymond C."/>
            <person name="Retta R."/>
            <person name="Richardson S."/>
            <person name="Rise C."/>
            <person name="Rodriguez J."/>
            <person name="Rogers J."/>
            <person name="Rogov P."/>
            <person name="Rutman M."/>
            <person name="Schupbach R."/>
            <person name="Seaman C."/>
            <person name="Settipalli S."/>
            <person name="Sharpe T."/>
            <person name="Sheridan J."/>
            <person name="Sherpa N."/>
            <person name="Shi J."/>
            <person name="Smirnov S."/>
            <person name="Smith C."/>
            <person name="Sougnez C."/>
            <person name="Spencer B."/>
            <person name="Stalker J."/>
            <person name="Stange-thomann N."/>
            <person name="Stavropoulos S."/>
            <person name="Stetson K."/>
            <person name="Stone C."/>
            <person name="Stone S."/>
            <person name="Stubbs M."/>
            <person name="Talamas J."/>
            <person name="Tchuinga P."/>
            <person name="Tenzing P."/>
            <person name="Tesfaye S."/>
            <person name="Theodore J."/>
            <person name="Thoulutsang Y."/>
            <person name="Topham K."/>
            <person name="Towey S."/>
            <person name="Tsamla T."/>
            <person name="Tsomo N."/>
            <person name="Vallee D."/>
            <person name="Vassiliev H."/>
            <person name="Venkataraman V."/>
            <person name="Vinson J."/>
            <person name="Vo A."/>
            <person name="Wade C."/>
            <person name="Wang S."/>
            <person name="Wangchuk T."/>
            <person name="Wangdi T."/>
            <person name="Whittaker C."/>
            <person name="Wilkinson J."/>
            <person name="Wu Y."/>
            <person name="Wyman D."/>
            <person name="Yadav S."/>
            <person name="Yang S."/>
            <person name="Yang X."/>
            <person name="Yeager S."/>
            <person name="Yee E."/>
            <person name="Young G."/>
            <person name="Zainoun J."/>
            <person name="Zembeck L."/>
            <person name="Zimmer A."/>
            <person name="Zody M."/>
            <person name="Lander E."/>
        </authorList>
    </citation>
    <scope>NUCLEOTIDE SEQUENCE [LARGE SCALE GENOMIC DNA]</scope>
</reference>
<keyword evidence="1" id="KW-0472">Membrane</keyword>
<dbReference type="AlphaFoldDB" id="H2ZE30"/>
<dbReference type="Pfam" id="PF13383">
    <property type="entry name" value="Methyltransf_22"/>
    <property type="match status" value="1"/>
</dbReference>
<evidence type="ECO:0000313" key="4">
    <source>
        <dbReference type="Proteomes" id="UP000007875"/>
    </source>
</evidence>
<dbReference type="PANTHER" id="PTHR32026">
    <property type="entry name" value="METHYLTRANSFERASE-LIKE PROTEIN 24"/>
    <property type="match status" value="1"/>
</dbReference>
<keyword evidence="1" id="KW-1133">Transmembrane helix</keyword>
<feature type="transmembrane region" description="Helical" evidence="1">
    <location>
        <begin position="7"/>
        <end position="28"/>
    </location>
</feature>
<evidence type="ECO:0000313" key="3">
    <source>
        <dbReference type="Ensembl" id="ENSCSAVP00000015846.1"/>
    </source>
</evidence>
<dbReference type="InterPro" id="IPR026913">
    <property type="entry name" value="METTL24"/>
</dbReference>
<dbReference type="Ensembl" id="ENSCSAVT00000016025.1">
    <property type="protein sequence ID" value="ENSCSAVP00000015846.1"/>
    <property type="gene ID" value="ENSCSAVG00000009316.1"/>
</dbReference>
<proteinExistence type="predicted"/>
<dbReference type="OMA" id="EWACLLE"/>
<feature type="domain" description="Methyltransferase" evidence="2">
    <location>
        <begin position="83"/>
        <end position="225"/>
    </location>
</feature>
<evidence type="ECO:0000259" key="2">
    <source>
        <dbReference type="Pfam" id="PF13383"/>
    </source>
</evidence>
<organism evidence="3 4">
    <name type="scientific">Ciona savignyi</name>
    <name type="common">Pacific transparent sea squirt</name>
    <dbReference type="NCBI Taxonomy" id="51511"/>
    <lineage>
        <taxon>Eukaryota</taxon>
        <taxon>Metazoa</taxon>
        <taxon>Chordata</taxon>
        <taxon>Tunicata</taxon>
        <taxon>Ascidiacea</taxon>
        <taxon>Phlebobranchia</taxon>
        <taxon>Cionidae</taxon>
        <taxon>Ciona</taxon>
    </lineage>
</organism>
<protein>
    <recommendedName>
        <fullName evidence="2">Methyltransferase domain-containing protein</fullName>
    </recommendedName>
</protein>
<dbReference type="eggNOG" id="ENOG502QRD5">
    <property type="taxonomic scope" value="Eukaryota"/>
</dbReference>